<dbReference type="Proteomes" id="UP000317366">
    <property type="component" value="Unassembled WGS sequence"/>
</dbReference>
<dbReference type="AlphaFoldDB" id="A0A538SRI0"/>
<accession>A0A538SRI0</accession>
<evidence type="ECO:0008006" key="5">
    <source>
        <dbReference type="Google" id="ProtNLM"/>
    </source>
</evidence>
<dbReference type="Proteomes" id="UP000319829">
    <property type="component" value="Unassembled WGS sequence"/>
</dbReference>
<gene>
    <name evidence="1" type="ORF">E6K74_07630</name>
    <name evidence="2" type="ORF">E6K77_02450</name>
</gene>
<comment type="caution">
    <text evidence="1">The sequence shown here is derived from an EMBL/GenBank/DDBJ whole genome shotgun (WGS) entry which is preliminary data.</text>
</comment>
<dbReference type="InterPro" id="IPR032286">
    <property type="entry name" value="DUF4837"/>
</dbReference>
<evidence type="ECO:0000313" key="4">
    <source>
        <dbReference type="Proteomes" id="UP000319829"/>
    </source>
</evidence>
<proteinExistence type="predicted"/>
<dbReference type="EMBL" id="VBOX01000017">
    <property type="protein sequence ID" value="TMQ65675.1"/>
    <property type="molecule type" value="Genomic_DNA"/>
</dbReference>
<organism evidence="1 4">
    <name type="scientific">Eiseniibacteriota bacterium</name>
    <dbReference type="NCBI Taxonomy" id="2212470"/>
    <lineage>
        <taxon>Bacteria</taxon>
        <taxon>Candidatus Eiseniibacteriota</taxon>
    </lineage>
</organism>
<protein>
    <recommendedName>
        <fullName evidence="5">DUF4837 family protein</fullName>
    </recommendedName>
</protein>
<dbReference type="EMBL" id="VBOU01000078">
    <property type="protein sequence ID" value="TMQ53989.1"/>
    <property type="molecule type" value="Genomic_DNA"/>
</dbReference>
<reference evidence="3 4" key="1">
    <citation type="journal article" date="2019" name="Nat. Microbiol.">
        <title>Mediterranean grassland soil C-N compound turnover is dependent on rainfall and depth, and is mediated by genomically divergent microorganisms.</title>
        <authorList>
            <person name="Diamond S."/>
            <person name="Andeer P.F."/>
            <person name="Li Z."/>
            <person name="Crits-Christoph A."/>
            <person name="Burstein D."/>
            <person name="Anantharaman K."/>
            <person name="Lane K.R."/>
            <person name="Thomas B.C."/>
            <person name="Pan C."/>
            <person name="Northen T.R."/>
            <person name="Banfield J.F."/>
        </authorList>
    </citation>
    <scope>NUCLEOTIDE SEQUENCE [LARGE SCALE GENOMIC DNA]</scope>
    <source>
        <strain evidence="1">WS_4</strain>
        <strain evidence="2">WS_7</strain>
    </source>
</reference>
<evidence type="ECO:0000313" key="1">
    <source>
        <dbReference type="EMBL" id="TMQ53989.1"/>
    </source>
</evidence>
<dbReference type="PROSITE" id="PS51257">
    <property type="entry name" value="PROKAR_LIPOPROTEIN"/>
    <property type="match status" value="1"/>
</dbReference>
<evidence type="ECO:0000313" key="3">
    <source>
        <dbReference type="Proteomes" id="UP000317366"/>
    </source>
</evidence>
<evidence type="ECO:0000313" key="2">
    <source>
        <dbReference type="EMBL" id="TMQ65675.1"/>
    </source>
</evidence>
<dbReference type="Pfam" id="PF16125">
    <property type="entry name" value="DUF4837"/>
    <property type="match status" value="1"/>
</dbReference>
<sequence length="321" mass="35606">MAFTTRVAAVFLLAIAAAGCGGRPFAEGGSRELTIVTTLPADSPEVLLLRAVVERPAIRIEDETAYDVHLATADDPGAYRARTVLFLGFGPMGRIPDQLGPLRASLATAREPFVFSPDVWLRGQAAGIFWTETREELLPALQRHQNRLFEELDRATFSTVRARLLALPRDHDAEKNLRRLTGFSLHVPRGYALRVHPGTKAALLLDEGPPARLLRIMPTDVDRGPDLRSARDALARAFRPNERTLDLVEPTLTSGELAGAVRQIHGRWEDEEVSAAGPYRFYEVARQGRRFYVDLSVFAPGRPKLPYLRELQAIAETLTAR</sequence>
<name>A0A538SRI0_UNCEI</name>